<dbReference type="AlphaFoldDB" id="A0A0G4IPJ6"/>
<evidence type="ECO:0000256" key="1">
    <source>
        <dbReference type="SAM" id="Phobius"/>
    </source>
</evidence>
<proteinExistence type="predicted"/>
<feature type="transmembrane region" description="Helical" evidence="1">
    <location>
        <begin position="303"/>
        <end position="324"/>
    </location>
</feature>
<reference evidence="3 4" key="1">
    <citation type="submission" date="2015-02" db="EMBL/GenBank/DDBJ databases">
        <authorList>
            <person name="Chooi Y.-H."/>
        </authorList>
    </citation>
    <scope>NUCLEOTIDE SEQUENCE [LARGE SCALE GENOMIC DNA]</scope>
    <source>
        <strain evidence="3">E3</strain>
    </source>
</reference>
<feature type="signal peptide" evidence="2">
    <location>
        <begin position="1"/>
        <end position="17"/>
    </location>
</feature>
<evidence type="ECO:0000313" key="4">
    <source>
        <dbReference type="Proteomes" id="UP000039324"/>
    </source>
</evidence>
<evidence type="ECO:0000256" key="2">
    <source>
        <dbReference type="SAM" id="SignalP"/>
    </source>
</evidence>
<gene>
    <name evidence="3" type="ORF">PBRA_005724</name>
</gene>
<feature type="transmembrane region" description="Helical" evidence="1">
    <location>
        <begin position="255"/>
        <end position="274"/>
    </location>
</feature>
<sequence length="366" mass="39919">MGPSVVVAVALASLTYAWTPHPPRCMLWTGALHRYVTAVPFPGPSSSESAAVPLAVQAVLPPDLSFDGRLLRHCQGNNIQDLNISAPAVTYEALNAMPNLRRLRLSANLKASGSLSDSHIEDIVAVLPTSKDPMLVFDGFRTLRRLTIYVSDHAKRPFECVVFGKLPDIQAIQFIGATLNSAHRPPRGLVQLRKAQRGHDLAITVNGQPYDPSTGVLPNFVTGVCIGVAVLAGARETMARRKVRPTATTSKRSLPLTKALLYGTLALGAAYPLWDRLRHKPSAAQASTQAPTSFHVQARSPTLVSYVAIPVIILMLAVSALVCFRMRRSTTKAFWERNPDLAETIDRFARAQNIYQQQPAHKQELS</sequence>
<keyword evidence="1" id="KW-1133">Transmembrane helix</keyword>
<dbReference type="EMBL" id="CDSF01000078">
    <property type="protein sequence ID" value="CEO97120.1"/>
    <property type="molecule type" value="Genomic_DNA"/>
</dbReference>
<keyword evidence="1" id="KW-0472">Membrane</keyword>
<protein>
    <submittedName>
        <fullName evidence="3">Uncharacterized protein</fullName>
    </submittedName>
</protein>
<organism evidence="3 4">
    <name type="scientific">Plasmodiophora brassicae</name>
    <name type="common">Clubroot disease agent</name>
    <dbReference type="NCBI Taxonomy" id="37360"/>
    <lineage>
        <taxon>Eukaryota</taxon>
        <taxon>Sar</taxon>
        <taxon>Rhizaria</taxon>
        <taxon>Endomyxa</taxon>
        <taxon>Phytomyxea</taxon>
        <taxon>Plasmodiophorida</taxon>
        <taxon>Plasmodiophoridae</taxon>
        <taxon>Plasmodiophora</taxon>
    </lineage>
</organism>
<keyword evidence="1" id="KW-0812">Transmembrane</keyword>
<evidence type="ECO:0000313" key="3">
    <source>
        <dbReference type="EMBL" id="CEO97120.1"/>
    </source>
</evidence>
<accession>A0A0G4IPJ6</accession>
<dbReference type="Proteomes" id="UP000039324">
    <property type="component" value="Unassembled WGS sequence"/>
</dbReference>
<keyword evidence="4" id="KW-1185">Reference proteome</keyword>
<name>A0A0G4IPJ6_PLABS</name>
<feature type="transmembrane region" description="Helical" evidence="1">
    <location>
        <begin position="216"/>
        <end position="234"/>
    </location>
</feature>
<keyword evidence="2" id="KW-0732">Signal</keyword>
<feature type="chain" id="PRO_5005192866" evidence="2">
    <location>
        <begin position="18"/>
        <end position="366"/>
    </location>
</feature>